<sequence>MYLLFPHDPEVWFAALESQFETRHITSQRRKYTYAFESLPRDHIVAVREVVLNSNVPNVYDRLKEAILRYFLLSREERLRTLLARHPLGDAKPSHYLTRLQSLAELTAADSEIVKELWLESLPSHIQPTVTTLLEDAPLNQVTLRADKILARTSNRSNYIVASTARSNVDMDASHFQTQGDRDDCIHTRLSFQDCCNIPEP</sequence>
<proteinExistence type="predicted"/>
<dbReference type="PANTHER" id="PTHR33327:SF3">
    <property type="entry name" value="RNA-DIRECTED DNA POLYMERASE"/>
    <property type="match status" value="1"/>
</dbReference>
<accession>A0A3P8GGA3</accession>
<organism evidence="2 3">
    <name type="scientific">Schistosoma mattheei</name>
    <dbReference type="NCBI Taxonomy" id="31246"/>
    <lineage>
        <taxon>Eukaryota</taxon>
        <taxon>Metazoa</taxon>
        <taxon>Spiralia</taxon>
        <taxon>Lophotrochozoa</taxon>
        <taxon>Platyhelminthes</taxon>
        <taxon>Trematoda</taxon>
        <taxon>Digenea</taxon>
        <taxon>Strigeidida</taxon>
        <taxon>Schistosomatoidea</taxon>
        <taxon>Schistosomatidae</taxon>
        <taxon>Schistosoma</taxon>
    </lineage>
</organism>
<evidence type="ECO:0000313" key="3">
    <source>
        <dbReference type="Proteomes" id="UP000269396"/>
    </source>
</evidence>
<dbReference type="Pfam" id="PF23055">
    <property type="entry name" value="DUF7041"/>
    <property type="match status" value="1"/>
</dbReference>
<dbReference type="AlphaFoldDB" id="A0A3P8GGA3"/>
<evidence type="ECO:0000259" key="1">
    <source>
        <dbReference type="Pfam" id="PF23055"/>
    </source>
</evidence>
<dbReference type="InterPro" id="IPR055469">
    <property type="entry name" value="DUF7041"/>
</dbReference>
<feature type="domain" description="DUF7041" evidence="1">
    <location>
        <begin position="6"/>
        <end position="83"/>
    </location>
</feature>
<dbReference type="EMBL" id="UZAL01040618">
    <property type="protein sequence ID" value="VDP77290.1"/>
    <property type="molecule type" value="Genomic_DNA"/>
</dbReference>
<dbReference type="Proteomes" id="UP000269396">
    <property type="component" value="Unassembled WGS sequence"/>
</dbReference>
<keyword evidence="3" id="KW-1185">Reference proteome</keyword>
<gene>
    <name evidence="2" type="ORF">SMTD_LOCUS18514</name>
</gene>
<evidence type="ECO:0000313" key="2">
    <source>
        <dbReference type="EMBL" id="VDP77290.1"/>
    </source>
</evidence>
<reference evidence="2 3" key="1">
    <citation type="submission" date="2018-11" db="EMBL/GenBank/DDBJ databases">
        <authorList>
            <consortium name="Pathogen Informatics"/>
        </authorList>
    </citation>
    <scope>NUCLEOTIDE SEQUENCE [LARGE SCALE GENOMIC DNA]</scope>
    <source>
        <strain>Denwood</strain>
        <strain evidence="3">Zambia</strain>
    </source>
</reference>
<protein>
    <recommendedName>
        <fullName evidence="1">DUF7041 domain-containing protein</fullName>
    </recommendedName>
</protein>
<name>A0A3P8GGA3_9TREM</name>
<dbReference type="PANTHER" id="PTHR33327">
    <property type="entry name" value="ENDONUCLEASE"/>
    <property type="match status" value="1"/>
</dbReference>